<organism evidence="1">
    <name type="scientific">Candidatus Electrothrix aestuarii</name>
    <dbReference type="NCBI Taxonomy" id="3062594"/>
    <lineage>
        <taxon>Bacteria</taxon>
        <taxon>Pseudomonadati</taxon>
        <taxon>Thermodesulfobacteriota</taxon>
        <taxon>Desulfobulbia</taxon>
        <taxon>Desulfobulbales</taxon>
        <taxon>Desulfobulbaceae</taxon>
        <taxon>Candidatus Electrothrix</taxon>
    </lineage>
</organism>
<dbReference type="SUPFAM" id="SSF52540">
    <property type="entry name" value="P-loop containing nucleoside triphosphate hydrolases"/>
    <property type="match status" value="1"/>
</dbReference>
<dbReference type="InterPro" id="IPR027417">
    <property type="entry name" value="P-loop_NTPase"/>
</dbReference>
<name>A0AAU8LSW6_9BACT</name>
<keyword evidence="1" id="KW-0547">Nucleotide-binding</keyword>
<evidence type="ECO:0000313" key="1">
    <source>
        <dbReference type="EMBL" id="XCN72144.1"/>
    </source>
</evidence>
<gene>
    <name evidence="1" type="ORF">Q3M24_17795</name>
</gene>
<proteinExistence type="predicted"/>
<reference evidence="1" key="2">
    <citation type="submission" date="2024-06" db="EMBL/GenBank/DDBJ databases">
        <authorList>
            <person name="Plum-Jensen L.E."/>
            <person name="Schramm A."/>
            <person name="Marshall I.P.G."/>
        </authorList>
    </citation>
    <scope>NUCLEOTIDE SEQUENCE</scope>
    <source>
        <strain evidence="1">Rat1</strain>
    </source>
</reference>
<dbReference type="GO" id="GO:0005524">
    <property type="term" value="F:ATP binding"/>
    <property type="evidence" value="ECO:0007669"/>
    <property type="project" value="UniProtKB-KW"/>
</dbReference>
<sequence length="1797" mass="203497">MSQSPELAGGEGFTFEGDAAAFYLTALLAEANAPGIDDRIVVRVSTQQRDFGEQLDDVIVDFEDIEKNPVRLSLQVKRSLTISAARTNSDFRKIVRDSWKTLKKPDFRINTDRYGAAVGTITPAKERALKTLCDWARESLTADHFDTRFAERYSKTNDINAVKNDIVALLKEEAEGAPSTAEDVHQFLAHFVLIQFDFLREGATCPPDAINRIRDCLAPEDADKAPLFWAKIVQLSRASAGKAGQFDRVRLVRLISPLARLRGATSLRHDLDTLTQLAESYVNLIPDDIGGVRLNRTPLIKKLDTKLSTARLVQIRGLPGSGKSVVVRRAVQRALENGPVLFLKAEQLEGTSWTSYATSQGLSGAPLEKLLVEIGAAGTPIFFIDAIDRIEKEHQPIILDVIRTIINSPLLDNWRIIVSLRDTGIEVLRNWLGDFLDVLGVKTVEVGQLNDEEAQKLAKSKEHLRPLLFGAEQVKEIVRRPFFAKVLNQSYVADPSTPTFAPQSEVDLIENWWQRGGYNATGQHTVDRQQELLALASVHAHNLSQPIRLSQLTSRTHIDDLRLDGILQNAREGISVSFAHDIFFEWAFFYVLVDHDSQWMDEIRECGEPPAVARVVELLSQWEYADGENWSAYLKQAEDSTLRSQWLRAWLVAPFGTSKFEVDEKQFATAVFADDFRLFRKVLVWFQAEKTSPNTNILSGELPPDQRQRFAYFLGWPSDFPAWHRLINFVLKHIAEIPQRLYPEVVSIFEVWQNALSDLPNPTSHALLQQCASWLAAINARPKDEPDENSVYWREVPDFKDFSRSLVQLLLKSSRAEPTFAADYLQRVINSERIGEKTFGDIIAFSPKLAESLPELVVDLSLAFLKEELPEDQVARRKQEIRAESEWREAIQAKPEAERTQQEEMMLACPPSLHTATDFHSYDWKLLSLHDDLPSFYPPSPLREPFHSLFQSAPDEALRLLREICNHAMTAWRQLHRYFRDRYSTPIPLELTFPWGTQKFWGTDREYLWYRSTWAPKVIGCGFMALEEWCFAELERDKPVDELIRQIIEGNECIAILGLASLLALHTETVSEVTLPLFTSQRLLAADQNRLMQNLSLSEANLAAFADQTDKPHFEAVQAANARPVRKTQLSWMVPRFVLATEPIAKQARDAILNLKNNLPFQYEEHLDITEIRKDLTEQAIKYAELADPDPTNYYAYRTEEDSDQMAIVHISPSAAEPENVAKAEKASNYLRVNSLWTWASKSFEEGRTQSTYTVEDAITIAKKADNSDLFKQSTEENDVDQLGMLQGAVAGTAAIVLNCRKGRSQENIEWARDVIGRAIRQPENSAMVWSSVSVIPWHHAIYVARGLAAEIREGTATDNTALDLLRLIAHPLEVVSLAAIEEICRLWPNDPKLTWAGLILAFSFCHTQPWSRRDEVLQYNQDQQAISVALDFYENGNGWASLPLPPPAWRKVESGKFQIGPLSFDPYSPAETINPAEVWGEPDVFWYSEQAAEILERIPLDNLLNSSAKSALLNFLTGVLDWTIQKNAPPWVKPGRRGLSKAKLFQWTRTLAFQLGYVAGLLPFSYFQDHFLEPILGLEGDNCWAFLTPFTRSYICNYVYDAPTIPSDAVALLALCLERLLQDSTFKHNTYRSGELFGAYLPELVRTLMFVSVERANLAARYVNGDWSEIDRILPLIDRFVRAGGWAASVMNHFLTLCERAKADYPAETFADQVLAIIGEGADNLKGWHDTFIPARIAELVQHFAHRDTPMKLPLSQKFLQILDILVDMGDRRSAALQLGEVFREVSNKKTECKLQ</sequence>
<dbReference type="EMBL" id="CP159373">
    <property type="protein sequence ID" value="XCN72144.1"/>
    <property type="molecule type" value="Genomic_DNA"/>
</dbReference>
<reference evidence="1" key="1">
    <citation type="journal article" date="2024" name="Syst. Appl. Microbiol.">
        <title>First single-strain enrichments of Electrothrix cable bacteria, description of E. aestuarii sp. nov. and E. rattekaaiensis sp. nov., and proposal of a cable bacteria taxonomy following the rules of the SeqCode.</title>
        <authorList>
            <person name="Plum-Jensen L.E."/>
            <person name="Schramm A."/>
            <person name="Marshall I.P.G."/>
        </authorList>
    </citation>
    <scope>NUCLEOTIDE SEQUENCE</scope>
    <source>
        <strain evidence="1">Rat1</strain>
    </source>
</reference>
<keyword evidence="1" id="KW-0067">ATP-binding</keyword>
<dbReference type="KEGG" id="eaj:Q3M24_17795"/>
<accession>A0AAU8LSW6</accession>
<protein>
    <submittedName>
        <fullName evidence="1">ATP-binding protein</fullName>
    </submittedName>
</protein>